<accession>A0A7Y9DJQ5</accession>
<dbReference type="Proteomes" id="UP000521922">
    <property type="component" value="Unassembled WGS sequence"/>
</dbReference>
<dbReference type="InterPro" id="IPR009097">
    <property type="entry name" value="Cyclic_Pdiesterase"/>
</dbReference>
<comment type="caution">
    <text evidence="1">The sequence shown here is derived from an EMBL/GenBank/DDBJ whole genome shotgun (WGS) entry which is preliminary data.</text>
</comment>
<organism evidence="1 2">
    <name type="scientific">Kineococcus aurantiacus</name>
    <dbReference type="NCBI Taxonomy" id="37633"/>
    <lineage>
        <taxon>Bacteria</taxon>
        <taxon>Bacillati</taxon>
        <taxon>Actinomycetota</taxon>
        <taxon>Actinomycetes</taxon>
        <taxon>Kineosporiales</taxon>
        <taxon>Kineosporiaceae</taxon>
        <taxon>Kineococcus</taxon>
    </lineage>
</organism>
<dbReference type="GO" id="GO:0016874">
    <property type="term" value="F:ligase activity"/>
    <property type="evidence" value="ECO:0007669"/>
    <property type="project" value="UniProtKB-KW"/>
</dbReference>
<keyword evidence="2" id="KW-1185">Reference proteome</keyword>
<sequence length="165" mass="17654">MSALIVAAAPDAAAQEELDRLRRENFPPERNQLPAHLTLFHALPGEALGEVVEACRDACRADPPRAQVRSVRSLGRGAALVVDSPGLVAARAAVAGRFAGRLTRQDAQGFRPHVTVQNFVDPATARATVERLDAGFAPWGFTVEALAVHRYAGGPWELLETVPFG</sequence>
<dbReference type="Pfam" id="PF13563">
    <property type="entry name" value="2_5_RNA_ligase2"/>
    <property type="match status" value="1"/>
</dbReference>
<proteinExistence type="predicted"/>
<keyword evidence="1" id="KW-0436">Ligase</keyword>
<dbReference type="RefSeq" id="WP_179749715.1">
    <property type="nucleotide sequence ID" value="NZ_BAAAGN010000006.1"/>
</dbReference>
<dbReference type="AlphaFoldDB" id="A0A7Y9DJQ5"/>
<gene>
    <name evidence="1" type="ORF">BJ968_000958</name>
</gene>
<dbReference type="Gene3D" id="3.90.1140.10">
    <property type="entry name" value="Cyclic phosphodiesterase"/>
    <property type="match status" value="1"/>
</dbReference>
<reference evidence="1 2" key="1">
    <citation type="submission" date="2020-07" db="EMBL/GenBank/DDBJ databases">
        <title>Sequencing the genomes of 1000 actinobacteria strains.</title>
        <authorList>
            <person name="Klenk H.-P."/>
        </authorList>
    </citation>
    <scope>NUCLEOTIDE SEQUENCE [LARGE SCALE GENOMIC DNA]</scope>
    <source>
        <strain evidence="1 2">DSM 7487</strain>
    </source>
</reference>
<evidence type="ECO:0000313" key="2">
    <source>
        <dbReference type="Proteomes" id="UP000521922"/>
    </source>
</evidence>
<evidence type="ECO:0000313" key="1">
    <source>
        <dbReference type="EMBL" id="NYD21418.1"/>
    </source>
</evidence>
<protein>
    <submittedName>
        <fullName evidence="1">2'-5' RNA ligase</fullName>
    </submittedName>
</protein>
<dbReference type="SUPFAM" id="SSF55144">
    <property type="entry name" value="LigT-like"/>
    <property type="match status" value="1"/>
</dbReference>
<dbReference type="EMBL" id="JACCBB010000001">
    <property type="protein sequence ID" value="NYD21418.1"/>
    <property type="molecule type" value="Genomic_DNA"/>
</dbReference>
<name>A0A7Y9DJQ5_9ACTN</name>